<gene>
    <name evidence="2" type="ORF">LACBIDRAFT_330205</name>
</gene>
<dbReference type="InParanoid" id="B0DKM7"/>
<dbReference type="EMBL" id="DS547115">
    <property type="protein sequence ID" value="EDR05092.1"/>
    <property type="molecule type" value="Genomic_DNA"/>
</dbReference>
<protein>
    <submittedName>
        <fullName evidence="2">Predicted protein</fullName>
    </submittedName>
</protein>
<dbReference type="HOGENOM" id="CLU_1570894_0_0_1"/>
<dbReference type="Proteomes" id="UP000001194">
    <property type="component" value="Unassembled WGS sequence"/>
</dbReference>
<keyword evidence="3" id="KW-1185">Reference proteome</keyword>
<name>B0DKM7_LACBS</name>
<feature type="region of interest" description="Disordered" evidence="1">
    <location>
        <begin position="1"/>
        <end position="35"/>
    </location>
</feature>
<reference evidence="2 3" key="1">
    <citation type="journal article" date="2008" name="Nature">
        <title>The genome of Laccaria bicolor provides insights into mycorrhizal symbiosis.</title>
        <authorList>
            <person name="Martin F."/>
            <person name="Aerts A."/>
            <person name="Ahren D."/>
            <person name="Brun A."/>
            <person name="Danchin E.G.J."/>
            <person name="Duchaussoy F."/>
            <person name="Gibon J."/>
            <person name="Kohler A."/>
            <person name="Lindquist E."/>
            <person name="Pereda V."/>
            <person name="Salamov A."/>
            <person name="Shapiro H.J."/>
            <person name="Wuyts J."/>
            <person name="Blaudez D."/>
            <person name="Buee M."/>
            <person name="Brokstein P."/>
            <person name="Canbaeck B."/>
            <person name="Cohen D."/>
            <person name="Courty P.E."/>
            <person name="Coutinho P.M."/>
            <person name="Delaruelle C."/>
            <person name="Detter J.C."/>
            <person name="Deveau A."/>
            <person name="DiFazio S."/>
            <person name="Duplessis S."/>
            <person name="Fraissinet-Tachet L."/>
            <person name="Lucic E."/>
            <person name="Frey-Klett P."/>
            <person name="Fourrey C."/>
            <person name="Feussner I."/>
            <person name="Gay G."/>
            <person name="Grimwood J."/>
            <person name="Hoegger P.J."/>
            <person name="Jain P."/>
            <person name="Kilaru S."/>
            <person name="Labbe J."/>
            <person name="Lin Y.C."/>
            <person name="Legue V."/>
            <person name="Le Tacon F."/>
            <person name="Marmeisse R."/>
            <person name="Melayah D."/>
            <person name="Montanini B."/>
            <person name="Muratet M."/>
            <person name="Nehls U."/>
            <person name="Niculita-Hirzel H."/>
            <person name="Oudot-Le Secq M.P."/>
            <person name="Peter M."/>
            <person name="Quesneville H."/>
            <person name="Rajashekar B."/>
            <person name="Reich M."/>
            <person name="Rouhier N."/>
            <person name="Schmutz J."/>
            <person name="Yin T."/>
            <person name="Chalot M."/>
            <person name="Henrissat B."/>
            <person name="Kuees U."/>
            <person name="Lucas S."/>
            <person name="Van de Peer Y."/>
            <person name="Podila G.K."/>
            <person name="Polle A."/>
            <person name="Pukkila P.J."/>
            <person name="Richardson P.M."/>
            <person name="Rouze P."/>
            <person name="Sanders I.R."/>
            <person name="Stajich J.E."/>
            <person name="Tunlid A."/>
            <person name="Tuskan G."/>
            <person name="Grigoriev I.V."/>
        </authorList>
    </citation>
    <scope>NUCLEOTIDE SEQUENCE [LARGE SCALE GENOMIC DNA]</scope>
    <source>
        <strain evidence="3">S238N-H82 / ATCC MYA-4686</strain>
    </source>
</reference>
<dbReference type="AlphaFoldDB" id="B0DKM7"/>
<sequence length="170" mass="18720">MTPKITTTESKSDPVEEKTRERREKMRKVPYISKPHGSTSCRKRCCGPFDVVLDPSAAGEARVRKPGGGFNVGVLRTHPEASHCLTADVNGMSWESNLVLFRMKTLESKSELINIVASTSRRRVSLLKFGCNSRRRDTRGPMEDPGTQKLGRTLEVCDGAPAICGADLSE</sequence>
<evidence type="ECO:0000256" key="1">
    <source>
        <dbReference type="SAM" id="MobiDB-lite"/>
    </source>
</evidence>
<dbReference type="KEGG" id="lbc:LACBIDRAFT_330205"/>
<evidence type="ECO:0000313" key="3">
    <source>
        <dbReference type="Proteomes" id="UP000001194"/>
    </source>
</evidence>
<proteinExistence type="predicted"/>
<evidence type="ECO:0000313" key="2">
    <source>
        <dbReference type="EMBL" id="EDR05092.1"/>
    </source>
</evidence>
<dbReference type="GeneID" id="6079963"/>
<dbReference type="RefSeq" id="XP_001884482.1">
    <property type="nucleotide sequence ID" value="XM_001884447.1"/>
</dbReference>
<organism evidence="3">
    <name type="scientific">Laccaria bicolor (strain S238N-H82 / ATCC MYA-4686)</name>
    <name type="common">Bicoloured deceiver</name>
    <name type="synonym">Laccaria laccata var. bicolor</name>
    <dbReference type="NCBI Taxonomy" id="486041"/>
    <lineage>
        <taxon>Eukaryota</taxon>
        <taxon>Fungi</taxon>
        <taxon>Dikarya</taxon>
        <taxon>Basidiomycota</taxon>
        <taxon>Agaricomycotina</taxon>
        <taxon>Agaricomycetes</taxon>
        <taxon>Agaricomycetidae</taxon>
        <taxon>Agaricales</taxon>
        <taxon>Agaricineae</taxon>
        <taxon>Hydnangiaceae</taxon>
        <taxon>Laccaria</taxon>
    </lineage>
</organism>
<accession>B0DKM7</accession>
<feature type="compositionally biased region" description="Basic and acidic residues" evidence="1">
    <location>
        <begin position="10"/>
        <end position="24"/>
    </location>
</feature>